<proteinExistence type="predicted"/>
<evidence type="ECO:0000313" key="2">
    <source>
        <dbReference type="Proteomes" id="UP001172082"/>
    </source>
</evidence>
<reference evidence="1" key="1">
    <citation type="submission" date="2023-06" db="EMBL/GenBank/DDBJ databases">
        <title>Genomic of Parafulvivirga corallium.</title>
        <authorList>
            <person name="Wang G."/>
        </authorList>
    </citation>
    <scope>NUCLEOTIDE SEQUENCE</scope>
    <source>
        <strain evidence="1">BMA10</strain>
    </source>
</reference>
<dbReference type="EMBL" id="JAUJEA010000007">
    <property type="protein sequence ID" value="MDN5203292.1"/>
    <property type="molecule type" value="Genomic_DNA"/>
</dbReference>
<sequence length="173" mass="20174">MKKNVYLIIPLFLTLSCNLITKESNNSNDSLAEANEKKLLADNARQDSITKIEQEKVLGDIIFGLKKNKVSNLLNEFKRKNRKSQVIAGTAFYDDYIGNFRVGIYRDYYYQGKLYMLVINGMPISWENFDLEVKKNVDWISDIIETKYGKPTTHFNLKPRHKMENGYIYLINS</sequence>
<dbReference type="PROSITE" id="PS51257">
    <property type="entry name" value="PROKAR_LIPOPROTEIN"/>
    <property type="match status" value="1"/>
</dbReference>
<comment type="caution">
    <text evidence="1">The sequence shown here is derived from an EMBL/GenBank/DDBJ whole genome shotgun (WGS) entry which is preliminary data.</text>
</comment>
<gene>
    <name evidence="1" type="ORF">QQ008_18025</name>
</gene>
<dbReference type="Proteomes" id="UP001172082">
    <property type="component" value="Unassembled WGS sequence"/>
</dbReference>
<evidence type="ECO:0000313" key="1">
    <source>
        <dbReference type="EMBL" id="MDN5203292.1"/>
    </source>
</evidence>
<protein>
    <recommendedName>
        <fullName evidence="3">Lipoprotein</fullName>
    </recommendedName>
</protein>
<evidence type="ECO:0008006" key="3">
    <source>
        <dbReference type="Google" id="ProtNLM"/>
    </source>
</evidence>
<keyword evidence="2" id="KW-1185">Reference proteome</keyword>
<dbReference type="RefSeq" id="WP_346753317.1">
    <property type="nucleotide sequence ID" value="NZ_JAUJEA010000007.1"/>
</dbReference>
<organism evidence="1 2">
    <name type="scientific">Splendidivirga corallicola</name>
    <dbReference type="NCBI Taxonomy" id="3051826"/>
    <lineage>
        <taxon>Bacteria</taxon>
        <taxon>Pseudomonadati</taxon>
        <taxon>Bacteroidota</taxon>
        <taxon>Cytophagia</taxon>
        <taxon>Cytophagales</taxon>
        <taxon>Splendidivirgaceae</taxon>
        <taxon>Splendidivirga</taxon>
    </lineage>
</organism>
<name>A0ABT8KRA5_9BACT</name>
<accession>A0ABT8KRA5</accession>